<dbReference type="Proteomes" id="UP000217790">
    <property type="component" value="Unassembled WGS sequence"/>
</dbReference>
<proteinExistence type="predicted"/>
<accession>A0A2H3D3R9</accession>
<evidence type="ECO:0000313" key="2">
    <source>
        <dbReference type="Proteomes" id="UP000217790"/>
    </source>
</evidence>
<evidence type="ECO:0000313" key="1">
    <source>
        <dbReference type="EMBL" id="PBK83687.1"/>
    </source>
</evidence>
<dbReference type="EMBL" id="KZ293704">
    <property type="protein sequence ID" value="PBK83687.1"/>
    <property type="molecule type" value="Genomic_DNA"/>
</dbReference>
<gene>
    <name evidence="1" type="ORF">ARMGADRAFT_1037682</name>
</gene>
<organism evidence="1 2">
    <name type="scientific">Armillaria gallica</name>
    <name type="common">Bulbous honey fungus</name>
    <name type="synonym">Armillaria bulbosa</name>
    <dbReference type="NCBI Taxonomy" id="47427"/>
    <lineage>
        <taxon>Eukaryota</taxon>
        <taxon>Fungi</taxon>
        <taxon>Dikarya</taxon>
        <taxon>Basidiomycota</taxon>
        <taxon>Agaricomycotina</taxon>
        <taxon>Agaricomycetes</taxon>
        <taxon>Agaricomycetidae</taxon>
        <taxon>Agaricales</taxon>
        <taxon>Marasmiineae</taxon>
        <taxon>Physalacriaceae</taxon>
        <taxon>Armillaria</taxon>
    </lineage>
</organism>
<dbReference type="AlphaFoldDB" id="A0A2H3D3R9"/>
<protein>
    <submittedName>
        <fullName evidence="1">Uncharacterized protein</fullName>
    </submittedName>
</protein>
<reference evidence="2" key="1">
    <citation type="journal article" date="2017" name="Nat. Ecol. Evol.">
        <title>Genome expansion and lineage-specific genetic innovations in the forest pathogenic fungi Armillaria.</title>
        <authorList>
            <person name="Sipos G."/>
            <person name="Prasanna A.N."/>
            <person name="Walter M.C."/>
            <person name="O'Connor E."/>
            <person name="Balint B."/>
            <person name="Krizsan K."/>
            <person name="Kiss B."/>
            <person name="Hess J."/>
            <person name="Varga T."/>
            <person name="Slot J."/>
            <person name="Riley R."/>
            <person name="Boka B."/>
            <person name="Rigling D."/>
            <person name="Barry K."/>
            <person name="Lee J."/>
            <person name="Mihaltcheva S."/>
            <person name="LaButti K."/>
            <person name="Lipzen A."/>
            <person name="Waldron R."/>
            <person name="Moloney N.M."/>
            <person name="Sperisen C."/>
            <person name="Kredics L."/>
            <person name="Vagvoelgyi C."/>
            <person name="Patrignani A."/>
            <person name="Fitzpatrick D."/>
            <person name="Nagy I."/>
            <person name="Doyle S."/>
            <person name="Anderson J.B."/>
            <person name="Grigoriev I.V."/>
            <person name="Gueldener U."/>
            <person name="Muensterkoetter M."/>
            <person name="Nagy L.G."/>
        </authorList>
    </citation>
    <scope>NUCLEOTIDE SEQUENCE [LARGE SCALE GENOMIC DNA]</scope>
    <source>
        <strain evidence="2">Ar21-2</strain>
    </source>
</reference>
<dbReference type="InParanoid" id="A0A2H3D3R9"/>
<name>A0A2H3D3R9_ARMGA</name>
<keyword evidence="2" id="KW-1185">Reference proteome</keyword>
<sequence>MLLVVENRCFMKTVETGDFQVRRKMKFISNSNKAPKLSCVQQIIMEALSGLGFKPSILVLLFLTDSAIGCKGQRIVKDVSHLISDEYTLFYYLISIDSGAM</sequence>